<proteinExistence type="predicted"/>
<evidence type="ECO:0000313" key="4">
    <source>
        <dbReference type="Proteomes" id="UP001634393"/>
    </source>
</evidence>
<reference evidence="3 4" key="1">
    <citation type="submission" date="2024-12" db="EMBL/GenBank/DDBJ databases">
        <title>The unique morphological basis and parallel evolutionary history of personate flowers in Penstemon.</title>
        <authorList>
            <person name="Depatie T.H."/>
            <person name="Wessinger C.A."/>
        </authorList>
    </citation>
    <scope>NUCLEOTIDE SEQUENCE [LARGE SCALE GENOMIC DNA]</scope>
    <source>
        <strain evidence="3">WTNN_2</strain>
        <tissue evidence="3">Leaf</tissue>
    </source>
</reference>
<name>A0ABD3SZ22_9LAMI</name>
<feature type="transmembrane region" description="Helical" evidence="2">
    <location>
        <begin position="315"/>
        <end position="336"/>
    </location>
</feature>
<accession>A0ABD3SZ22</accession>
<feature type="transmembrane region" description="Helical" evidence="2">
    <location>
        <begin position="487"/>
        <end position="506"/>
    </location>
</feature>
<evidence type="ECO:0000256" key="2">
    <source>
        <dbReference type="SAM" id="Phobius"/>
    </source>
</evidence>
<dbReference type="PANTHER" id="PTHR35322:SF2">
    <property type="entry name" value="PROTEIN CPR-5"/>
    <property type="match status" value="1"/>
</dbReference>
<dbReference type="InterPro" id="IPR044708">
    <property type="entry name" value="CPR5"/>
</dbReference>
<dbReference type="AlphaFoldDB" id="A0ABD3SZ22"/>
<comment type="caution">
    <text evidence="3">The sequence shown here is derived from an EMBL/GenBank/DDBJ whole genome shotgun (WGS) entry which is preliminary data.</text>
</comment>
<protein>
    <recommendedName>
        <fullName evidence="5">Protein CPR-5</fullName>
    </recommendedName>
</protein>
<feature type="transmembrane region" description="Helical" evidence="2">
    <location>
        <begin position="379"/>
        <end position="398"/>
    </location>
</feature>
<keyword evidence="2" id="KW-1133">Transmembrane helix</keyword>
<feature type="transmembrane region" description="Helical" evidence="2">
    <location>
        <begin position="441"/>
        <end position="466"/>
    </location>
</feature>
<evidence type="ECO:0008006" key="5">
    <source>
        <dbReference type="Google" id="ProtNLM"/>
    </source>
</evidence>
<feature type="transmembrane region" description="Helical" evidence="2">
    <location>
        <begin position="103"/>
        <end position="119"/>
    </location>
</feature>
<sequence length="528" mass="58746">MDVPFGNGSAAVDPTADIPLDPSSSTTISGLKSINNSTVRKHKKKKKTLKTSDCGSSVSSASCSSEAPASLQGFKVSRSPKKIRVGSMTTTRKSMGPSDFDTLGLHIGMSIAAFVAQVLERKNDAGRKVSADFLSKICIMAVRESLANVPGNKFDNFLANFENSFRSTLMTLRLISKSSQNIQEQQPVVGLGLSNSSCSVASTPFFNNENLEENLNIHQQQQQLVLHDGQINQQLSTVEKSVFEQTRANNLKSLEIGLTMKKLQLKERELSLNSDSNILERWKLSMGFSKASFRAEKFKTQLQDARQVELLKKCLDFLVTGLIIMLLALAYGTYVYSHRRITEATEACSPPSESKSWWMPKSMSTFNTGLQLLRCQIQVFSRMLFGVLMIGAITVLLIQRSSASHQTMPITFNLLLLGVACGYAGKFCIDALGGSGNHWLIYWEALCLLHFFCNIFHSTLFLILNGPIIVAERVEHNKVFPYWLRRCLFYATLLFLPLLCGFMPFASPSEWVNHFYSQGLGFMEVLED</sequence>
<feature type="compositionally biased region" description="Polar residues" evidence="1">
    <location>
        <begin position="22"/>
        <end position="38"/>
    </location>
</feature>
<keyword evidence="2" id="KW-0472">Membrane</keyword>
<dbReference type="Proteomes" id="UP001634393">
    <property type="component" value="Unassembled WGS sequence"/>
</dbReference>
<feature type="region of interest" description="Disordered" evidence="1">
    <location>
        <begin position="1"/>
        <end position="64"/>
    </location>
</feature>
<evidence type="ECO:0000256" key="1">
    <source>
        <dbReference type="SAM" id="MobiDB-lite"/>
    </source>
</evidence>
<evidence type="ECO:0000313" key="3">
    <source>
        <dbReference type="EMBL" id="KAL3829402.1"/>
    </source>
</evidence>
<organism evidence="3 4">
    <name type="scientific">Penstemon smallii</name>
    <dbReference type="NCBI Taxonomy" id="265156"/>
    <lineage>
        <taxon>Eukaryota</taxon>
        <taxon>Viridiplantae</taxon>
        <taxon>Streptophyta</taxon>
        <taxon>Embryophyta</taxon>
        <taxon>Tracheophyta</taxon>
        <taxon>Spermatophyta</taxon>
        <taxon>Magnoliopsida</taxon>
        <taxon>eudicotyledons</taxon>
        <taxon>Gunneridae</taxon>
        <taxon>Pentapetalae</taxon>
        <taxon>asterids</taxon>
        <taxon>lamiids</taxon>
        <taxon>Lamiales</taxon>
        <taxon>Plantaginaceae</taxon>
        <taxon>Cheloneae</taxon>
        <taxon>Penstemon</taxon>
    </lineage>
</organism>
<feature type="compositionally biased region" description="Basic residues" evidence="1">
    <location>
        <begin position="39"/>
        <end position="49"/>
    </location>
</feature>
<keyword evidence="4" id="KW-1185">Reference proteome</keyword>
<keyword evidence="2" id="KW-0812">Transmembrane</keyword>
<gene>
    <name evidence="3" type="ORF">ACJIZ3_018204</name>
</gene>
<dbReference type="PANTHER" id="PTHR35322">
    <property type="entry name" value="PROTEIN CPR-5"/>
    <property type="match status" value="1"/>
</dbReference>
<feature type="transmembrane region" description="Helical" evidence="2">
    <location>
        <begin position="410"/>
        <end position="429"/>
    </location>
</feature>
<dbReference type="EMBL" id="JBJXBP010000005">
    <property type="protein sequence ID" value="KAL3829402.1"/>
    <property type="molecule type" value="Genomic_DNA"/>
</dbReference>